<evidence type="ECO:0000313" key="2">
    <source>
        <dbReference type="Proteomes" id="UP000321408"/>
    </source>
</evidence>
<proteinExistence type="predicted"/>
<gene>
    <name evidence="1" type="ORF">DSAG12_03641</name>
</gene>
<evidence type="ECO:0000313" key="1">
    <source>
        <dbReference type="EMBL" id="QEE17803.1"/>
    </source>
</evidence>
<dbReference type="Proteomes" id="UP000321408">
    <property type="component" value="Chromosome"/>
</dbReference>
<reference evidence="1 2" key="1">
    <citation type="journal article" date="2020" name="Nature">
        <title>Isolation of an archaeon at the prokaryote-eukaryote interface.</title>
        <authorList>
            <person name="Imachi H."/>
            <person name="Nobu M.K."/>
            <person name="Nakahara N."/>
            <person name="Morono Y."/>
            <person name="Ogawara M."/>
            <person name="Takaki Y."/>
            <person name="Takano Y."/>
            <person name="Uematsu K."/>
            <person name="Ikuta T."/>
            <person name="Ito M."/>
            <person name="Matsui Y."/>
            <person name="Miyazaki M."/>
            <person name="Murata K."/>
            <person name="Saito Y."/>
            <person name="Sakai S."/>
            <person name="Song C."/>
            <person name="Tasumi E."/>
            <person name="Yamanaka Y."/>
            <person name="Yamaguchi T."/>
            <person name="Kamagata Y."/>
            <person name="Tamaki H."/>
            <person name="Takai K."/>
        </authorList>
    </citation>
    <scope>NUCLEOTIDE SEQUENCE [LARGE SCALE GENOMIC DNA]</scope>
    <source>
        <strain evidence="1 2">MK-D1</strain>
    </source>
</reference>
<name>A0A5B9DGC2_9ARCH</name>
<dbReference type="AlphaFoldDB" id="A0A5B9DGC2"/>
<sequence length="107" mass="12851">MFPEINLSVFKYQEISFEDIYWIEILQTGTKIQDEIKEQIWSYLYTMAWDKFGKDMLSDEEEEYLKSKCDEFIAQTEVQLFIKEKSVDIKHFLLIAYPDESKGLDLD</sequence>
<accession>A0A5B9DGC2</accession>
<organism evidence="1 2">
    <name type="scientific">Promethearchaeum syntrophicum</name>
    <dbReference type="NCBI Taxonomy" id="2594042"/>
    <lineage>
        <taxon>Archaea</taxon>
        <taxon>Promethearchaeati</taxon>
        <taxon>Promethearchaeota</taxon>
        <taxon>Promethearchaeia</taxon>
        <taxon>Promethearchaeales</taxon>
        <taxon>Promethearchaeaceae</taxon>
        <taxon>Promethearchaeum</taxon>
    </lineage>
</organism>
<reference evidence="1 2" key="2">
    <citation type="journal article" date="2024" name="Int. J. Syst. Evol. Microbiol.">
        <title>Promethearchaeum syntrophicum gen. nov., sp. nov., an anaerobic, obligately syntrophic archaeon, the first isolate of the lineage 'Asgard' archaea, and proposal of the new archaeal phylum Promethearchaeota phyl. nov. and kingdom Promethearchaeati regn. nov.</title>
        <authorList>
            <person name="Imachi H."/>
            <person name="Nobu M.K."/>
            <person name="Kato S."/>
            <person name="Takaki Y."/>
            <person name="Miyazaki M."/>
            <person name="Miyata M."/>
            <person name="Ogawara M."/>
            <person name="Saito Y."/>
            <person name="Sakai S."/>
            <person name="Tahara Y.O."/>
            <person name="Takano Y."/>
            <person name="Tasumi E."/>
            <person name="Uematsu K."/>
            <person name="Yoshimura T."/>
            <person name="Itoh T."/>
            <person name="Ohkuma M."/>
            <person name="Takai K."/>
        </authorList>
    </citation>
    <scope>NUCLEOTIDE SEQUENCE [LARGE SCALE GENOMIC DNA]</scope>
    <source>
        <strain evidence="1 2">MK-D1</strain>
    </source>
</reference>
<dbReference type="KEGG" id="psyt:DSAG12_03641"/>
<keyword evidence="2" id="KW-1185">Reference proteome</keyword>
<dbReference type="EMBL" id="CP042905">
    <property type="protein sequence ID" value="QEE17803.1"/>
    <property type="molecule type" value="Genomic_DNA"/>
</dbReference>
<dbReference type="GeneID" id="41331609"/>
<dbReference type="RefSeq" id="WP_147664688.1">
    <property type="nucleotide sequence ID" value="NZ_CP042905.2"/>
</dbReference>
<protein>
    <submittedName>
        <fullName evidence="1">Uncharacterized protein</fullName>
    </submittedName>
</protein>